<dbReference type="KEGG" id="lrs:PX52LOC_03884"/>
<keyword evidence="2" id="KW-0812">Transmembrane</keyword>
<evidence type="ECO:0000256" key="2">
    <source>
        <dbReference type="SAM" id="Phobius"/>
    </source>
</evidence>
<feature type="transmembrane region" description="Helical" evidence="2">
    <location>
        <begin position="142"/>
        <end position="161"/>
    </location>
</feature>
<keyword evidence="4" id="KW-1185">Reference proteome</keyword>
<reference evidence="4" key="1">
    <citation type="submission" date="2019-08" db="EMBL/GenBank/DDBJ databases">
        <title>Limnoglobus roseus gen. nov., sp. nov., a novel freshwater planctomycete with a giant genome from the family Gemmataceae.</title>
        <authorList>
            <person name="Kulichevskaya I.S."/>
            <person name="Naumoff D.G."/>
            <person name="Miroshnikov K."/>
            <person name="Ivanova A."/>
            <person name="Philippov D.A."/>
            <person name="Hakobyan A."/>
            <person name="Rijpstra I.C."/>
            <person name="Sinninghe Damste J.S."/>
            <person name="Liesack W."/>
            <person name="Dedysh S.N."/>
        </authorList>
    </citation>
    <scope>NUCLEOTIDE SEQUENCE [LARGE SCALE GENOMIC DNA]</scope>
    <source>
        <strain evidence="4">PX52</strain>
    </source>
</reference>
<keyword evidence="2" id="KW-0472">Membrane</keyword>
<dbReference type="AlphaFoldDB" id="A0A5C1AC10"/>
<evidence type="ECO:0000313" key="3">
    <source>
        <dbReference type="EMBL" id="QEL16909.1"/>
    </source>
</evidence>
<protein>
    <submittedName>
        <fullName evidence="3">Uncharacterized protein</fullName>
    </submittedName>
</protein>
<accession>A0A5C1AC10</accession>
<evidence type="ECO:0000256" key="1">
    <source>
        <dbReference type="SAM" id="MobiDB-lite"/>
    </source>
</evidence>
<gene>
    <name evidence="3" type="ORF">PX52LOC_03884</name>
</gene>
<proteinExistence type="predicted"/>
<name>A0A5C1AC10_9BACT</name>
<dbReference type="Proteomes" id="UP000324974">
    <property type="component" value="Chromosome"/>
</dbReference>
<feature type="region of interest" description="Disordered" evidence="1">
    <location>
        <begin position="93"/>
        <end position="133"/>
    </location>
</feature>
<evidence type="ECO:0000313" key="4">
    <source>
        <dbReference type="Proteomes" id="UP000324974"/>
    </source>
</evidence>
<dbReference type="EMBL" id="CP042425">
    <property type="protein sequence ID" value="QEL16909.1"/>
    <property type="molecule type" value="Genomic_DNA"/>
</dbReference>
<sequence>MSVRCGKCGLLCVREGSDRKIREADVDTRTKGASPRDCSPPPFCSIGASDLQVEHDSHREQGTEAARFLLVINRDRECDQFLAYRPNFSPKEHLEMDHREQLRIREDERDRKQKEWQEQQEQKERERATESKNSDRRWQVKLALFSTFLAILTGIISGVAVSKFKDAFTTAPTPPTIAAPQTPPK</sequence>
<organism evidence="3 4">
    <name type="scientific">Limnoglobus roseus</name>
    <dbReference type="NCBI Taxonomy" id="2598579"/>
    <lineage>
        <taxon>Bacteria</taxon>
        <taxon>Pseudomonadati</taxon>
        <taxon>Planctomycetota</taxon>
        <taxon>Planctomycetia</taxon>
        <taxon>Gemmatales</taxon>
        <taxon>Gemmataceae</taxon>
        <taxon>Limnoglobus</taxon>
    </lineage>
</organism>
<keyword evidence="2" id="KW-1133">Transmembrane helix</keyword>